<reference evidence="1 2" key="1">
    <citation type="journal article" date="2022" name="DNA Res.">
        <title>Chromosomal-level genome assembly of the orchid tree Bauhinia variegata (Leguminosae; Cercidoideae) supports the allotetraploid origin hypothesis of Bauhinia.</title>
        <authorList>
            <person name="Zhong Y."/>
            <person name="Chen Y."/>
            <person name="Zheng D."/>
            <person name="Pang J."/>
            <person name="Liu Y."/>
            <person name="Luo S."/>
            <person name="Meng S."/>
            <person name="Qian L."/>
            <person name="Wei D."/>
            <person name="Dai S."/>
            <person name="Zhou R."/>
        </authorList>
    </citation>
    <scope>NUCLEOTIDE SEQUENCE [LARGE SCALE GENOMIC DNA]</scope>
    <source>
        <strain evidence="1">BV-YZ2020</strain>
    </source>
</reference>
<protein>
    <submittedName>
        <fullName evidence="1">Uncharacterized protein</fullName>
    </submittedName>
</protein>
<dbReference type="Proteomes" id="UP000828941">
    <property type="component" value="Chromosome 14"/>
</dbReference>
<accession>A0ACB9KK72</accession>
<evidence type="ECO:0000313" key="2">
    <source>
        <dbReference type="Proteomes" id="UP000828941"/>
    </source>
</evidence>
<name>A0ACB9KK72_BAUVA</name>
<comment type="caution">
    <text evidence="1">The sequence shown here is derived from an EMBL/GenBank/DDBJ whole genome shotgun (WGS) entry which is preliminary data.</text>
</comment>
<keyword evidence="2" id="KW-1185">Reference proteome</keyword>
<dbReference type="EMBL" id="CM039439">
    <property type="protein sequence ID" value="KAI4297327.1"/>
    <property type="molecule type" value="Genomic_DNA"/>
</dbReference>
<evidence type="ECO:0000313" key="1">
    <source>
        <dbReference type="EMBL" id="KAI4297327.1"/>
    </source>
</evidence>
<organism evidence="1 2">
    <name type="scientific">Bauhinia variegata</name>
    <name type="common">Purple orchid tree</name>
    <name type="synonym">Phanera variegata</name>
    <dbReference type="NCBI Taxonomy" id="167791"/>
    <lineage>
        <taxon>Eukaryota</taxon>
        <taxon>Viridiplantae</taxon>
        <taxon>Streptophyta</taxon>
        <taxon>Embryophyta</taxon>
        <taxon>Tracheophyta</taxon>
        <taxon>Spermatophyta</taxon>
        <taxon>Magnoliopsida</taxon>
        <taxon>eudicotyledons</taxon>
        <taxon>Gunneridae</taxon>
        <taxon>Pentapetalae</taxon>
        <taxon>rosids</taxon>
        <taxon>fabids</taxon>
        <taxon>Fabales</taxon>
        <taxon>Fabaceae</taxon>
        <taxon>Cercidoideae</taxon>
        <taxon>Cercideae</taxon>
        <taxon>Bauhiniinae</taxon>
        <taxon>Bauhinia</taxon>
    </lineage>
</organism>
<proteinExistence type="predicted"/>
<gene>
    <name evidence="1" type="ORF">L6164_037221</name>
</gene>
<sequence length="146" mass="16337">MKNMSSYACKENSICRGFESGYWCRCKDGFQGNPYLSGGCQDIDECSTIKPCNNWTCTNLVGGYNCSCPPGYKGDGKRDGSGCVLELKSKENFIVHIALGISVGLLVLTILTFSLCWIHKQRTIRQLREKFFEQNGGFLLQEHLSE</sequence>